<dbReference type="AlphaFoldDB" id="A0A645FLV4"/>
<accession>A0A645FLV4</accession>
<reference evidence="1" key="1">
    <citation type="submission" date="2019-08" db="EMBL/GenBank/DDBJ databases">
        <authorList>
            <person name="Kucharzyk K."/>
            <person name="Murdoch R.W."/>
            <person name="Higgins S."/>
            <person name="Loffler F."/>
        </authorList>
    </citation>
    <scope>NUCLEOTIDE SEQUENCE</scope>
</reference>
<dbReference type="EMBL" id="VSSQ01061613">
    <property type="protein sequence ID" value="MPN14920.1"/>
    <property type="molecule type" value="Genomic_DNA"/>
</dbReference>
<protein>
    <submittedName>
        <fullName evidence="1">Uncharacterized protein</fullName>
    </submittedName>
</protein>
<gene>
    <name evidence="1" type="ORF">SDC9_162249</name>
</gene>
<organism evidence="1">
    <name type="scientific">bioreactor metagenome</name>
    <dbReference type="NCBI Taxonomy" id="1076179"/>
    <lineage>
        <taxon>unclassified sequences</taxon>
        <taxon>metagenomes</taxon>
        <taxon>ecological metagenomes</taxon>
    </lineage>
</organism>
<comment type="caution">
    <text evidence="1">The sequence shown here is derived from an EMBL/GenBank/DDBJ whole genome shotgun (WGS) entry which is preliminary data.</text>
</comment>
<name>A0A645FLV4_9ZZZZ</name>
<evidence type="ECO:0000313" key="1">
    <source>
        <dbReference type="EMBL" id="MPN14920.1"/>
    </source>
</evidence>
<sequence length="63" mass="6491">MPVEQRPFGADAPANAAGNAAANVDHVPFLRRAVNGEHGALPRAGGAAVASFSDKIWHESSLL</sequence>
<proteinExistence type="predicted"/>